<evidence type="ECO:0000313" key="1">
    <source>
        <dbReference type="EMBL" id="SFK94019.1"/>
    </source>
</evidence>
<dbReference type="PANTHER" id="PTHR37827">
    <property type="entry name" value="TUDOR DOMAIN-CONTAINING PROTEIN"/>
    <property type="match status" value="1"/>
</dbReference>
<dbReference type="STRING" id="1280847.SAMN04488036_103256"/>
<name>A0A1I4DM55_9RHOB</name>
<dbReference type="PANTHER" id="PTHR37827:SF1">
    <property type="entry name" value="HNH DOMAIN-CONTAINING PROTEIN"/>
    <property type="match status" value="1"/>
</dbReference>
<dbReference type="Proteomes" id="UP000198851">
    <property type="component" value="Unassembled WGS sequence"/>
</dbReference>
<evidence type="ECO:0008006" key="3">
    <source>
        <dbReference type="Google" id="ProtNLM"/>
    </source>
</evidence>
<gene>
    <name evidence="1" type="ORF">SAMN04488036_103256</name>
</gene>
<accession>A0A1I4DM55</accession>
<protein>
    <recommendedName>
        <fullName evidence="3">HNH endonuclease</fullName>
    </recommendedName>
</protein>
<dbReference type="AlphaFoldDB" id="A0A1I4DM55"/>
<dbReference type="RefSeq" id="WP_093323222.1">
    <property type="nucleotide sequence ID" value="NZ_FOSZ01000003.1"/>
</dbReference>
<keyword evidence="2" id="KW-1185">Reference proteome</keyword>
<dbReference type="EMBL" id="FOSZ01000003">
    <property type="protein sequence ID" value="SFK94019.1"/>
    <property type="molecule type" value="Genomic_DNA"/>
</dbReference>
<dbReference type="OrthoDB" id="7667044at2"/>
<reference evidence="2" key="1">
    <citation type="submission" date="2016-10" db="EMBL/GenBank/DDBJ databases">
        <authorList>
            <person name="Varghese N."/>
            <person name="Submissions S."/>
        </authorList>
    </citation>
    <scope>NUCLEOTIDE SEQUENCE [LARGE SCALE GENOMIC DNA]</scope>
    <source>
        <strain evidence="2">DSM 28453</strain>
    </source>
</reference>
<sequence length="109" mass="12076">MGNTGESALADVTEIPICPLCERPIPPSAKQSQHHLVPKLRGGKGGETVLLHQICHNEIHATLSETDLARSYFTIAALRAHPRLAKFIKWVAKRPPDFHSKTPGARRKR</sequence>
<proteinExistence type="predicted"/>
<organism evidence="1 2">
    <name type="scientific">Shimia haliotis</name>
    <dbReference type="NCBI Taxonomy" id="1280847"/>
    <lineage>
        <taxon>Bacteria</taxon>
        <taxon>Pseudomonadati</taxon>
        <taxon>Pseudomonadota</taxon>
        <taxon>Alphaproteobacteria</taxon>
        <taxon>Rhodobacterales</taxon>
        <taxon>Roseobacteraceae</taxon>
    </lineage>
</organism>
<evidence type="ECO:0000313" key="2">
    <source>
        <dbReference type="Proteomes" id="UP000198851"/>
    </source>
</evidence>